<dbReference type="InterPro" id="IPR003593">
    <property type="entry name" value="AAA+_ATPase"/>
</dbReference>
<evidence type="ECO:0000259" key="1">
    <source>
        <dbReference type="SMART" id="SM00382"/>
    </source>
</evidence>
<dbReference type="SUPFAM" id="SSF52540">
    <property type="entry name" value="P-loop containing nucleoside triphosphate hydrolases"/>
    <property type="match status" value="1"/>
</dbReference>
<dbReference type="InterPro" id="IPR036412">
    <property type="entry name" value="HAD-like_sf"/>
</dbReference>
<organism evidence="2 3">
    <name type="scientific">Paraburkholderia bengalensis</name>
    <dbReference type="NCBI Taxonomy" id="2747562"/>
    <lineage>
        <taxon>Bacteria</taxon>
        <taxon>Pseudomonadati</taxon>
        <taxon>Pseudomonadota</taxon>
        <taxon>Betaproteobacteria</taxon>
        <taxon>Burkholderiales</taxon>
        <taxon>Burkholderiaceae</taxon>
        <taxon>Paraburkholderia</taxon>
    </lineage>
</organism>
<dbReference type="Gene3D" id="3.40.50.1000">
    <property type="entry name" value="HAD superfamily/HAD-like"/>
    <property type="match status" value="1"/>
</dbReference>
<dbReference type="NCBIfam" id="TIGR01484">
    <property type="entry name" value="HAD-SF-IIB"/>
    <property type="match status" value="1"/>
</dbReference>
<sequence>MRFLALATDYDNTIATNGRVADATWAAIDRLRESGRHAVLVTGRELSDLMTVCPHVDRFSRVVAENGGVLYDPATMESRLLADPPPQSFVNALRERGLANFSVSQTLVATMKPNEIIALELIRDLALDLHVVFNGDAVMIVHPGVSKASGLLAALDELQLSALNVVGVGDAENDHALISACGMAVAVDNALPALKQHADLVTSLPDGQGVCQLIDAIIADDLRSRSSSLDKCRLPIGARHDVAGAEPVSIDAYGSVVLVIGGSGSGKSTASAMLIEKLEEAGHQLCIFDPEGDCSNDEYTTVVGSARSAPDEEEVLQLLQDARGQRAVAVNMMRVAPGERPQCCVQLLLRLQALRAKTGRPNWLVFDEAHHLFPAQWASADGTMPDFESGLLITVNADQLAPAVLRQVNVVIATGDDALERLKSFATATGNEPPDGPSSAVSRGEALFWRPSDEVACVVTLEKGHRQQRRHRRKYAEGLLIPERSFYFRGPGDRLNLRAHNLVLFIELAEGVDRDTWLYHLRRGDYSRWFREVIDDDDLANEACEIERDDSLTPKESLERMRGAVFRRYTQPENPTLPKLEP</sequence>
<name>A0ABU8IJF9_9BURK</name>
<dbReference type="InterPro" id="IPR049945">
    <property type="entry name" value="AAA_22"/>
</dbReference>
<feature type="domain" description="AAA+ ATPase" evidence="1">
    <location>
        <begin position="253"/>
        <end position="416"/>
    </location>
</feature>
<comment type="caution">
    <text evidence="2">The sequence shown here is derived from an EMBL/GenBank/DDBJ whole genome shotgun (WGS) entry which is preliminary data.</text>
</comment>
<evidence type="ECO:0000313" key="2">
    <source>
        <dbReference type="EMBL" id="MEI5995742.1"/>
    </source>
</evidence>
<dbReference type="PANTHER" id="PTHR10000">
    <property type="entry name" value="PHOSPHOSERINE PHOSPHATASE"/>
    <property type="match status" value="1"/>
</dbReference>
<keyword evidence="2" id="KW-0378">Hydrolase</keyword>
<dbReference type="PANTHER" id="PTHR10000:SF8">
    <property type="entry name" value="HAD SUPERFAMILY HYDROLASE-LIKE, TYPE 3"/>
    <property type="match status" value="1"/>
</dbReference>
<evidence type="ECO:0000313" key="3">
    <source>
        <dbReference type="Proteomes" id="UP001386437"/>
    </source>
</evidence>
<dbReference type="Pfam" id="PF13401">
    <property type="entry name" value="AAA_22"/>
    <property type="match status" value="1"/>
</dbReference>
<dbReference type="InterPro" id="IPR006379">
    <property type="entry name" value="HAD-SF_hydro_IIB"/>
</dbReference>
<dbReference type="Proteomes" id="UP001386437">
    <property type="component" value="Unassembled WGS sequence"/>
</dbReference>
<reference evidence="2 3" key="1">
    <citation type="journal article" date="2022" name="Arch. Microbiol.">
        <title>Paraburkholderia bengalensis sp. nov. isolated from roots of Oryza sativa, IR64.</title>
        <authorList>
            <person name="Nag P."/>
            <person name="Mondal N."/>
            <person name="Sarkar J."/>
            <person name="Das S."/>
        </authorList>
    </citation>
    <scope>NUCLEOTIDE SEQUENCE [LARGE SCALE GENOMIC DNA]</scope>
    <source>
        <strain evidence="2 3">IR64_4_BI</strain>
    </source>
</reference>
<keyword evidence="3" id="KW-1185">Reference proteome</keyword>
<dbReference type="SUPFAM" id="SSF56784">
    <property type="entry name" value="HAD-like"/>
    <property type="match status" value="1"/>
</dbReference>
<dbReference type="InterPro" id="IPR023214">
    <property type="entry name" value="HAD_sf"/>
</dbReference>
<dbReference type="Gene3D" id="3.90.1070.10">
    <property type="match status" value="1"/>
</dbReference>
<dbReference type="SMART" id="SM00382">
    <property type="entry name" value="AAA"/>
    <property type="match status" value="1"/>
</dbReference>
<dbReference type="GO" id="GO:0016787">
    <property type="term" value="F:hydrolase activity"/>
    <property type="evidence" value="ECO:0007669"/>
    <property type="project" value="UniProtKB-KW"/>
</dbReference>
<gene>
    <name evidence="2" type="ORF">H3V53_00485</name>
</gene>
<dbReference type="RefSeq" id="WP_336596213.1">
    <property type="nucleotide sequence ID" value="NZ_JACFYJ010000001.1"/>
</dbReference>
<accession>A0ABU8IJF9</accession>
<dbReference type="Gene3D" id="3.40.50.300">
    <property type="entry name" value="P-loop containing nucleotide triphosphate hydrolases"/>
    <property type="match status" value="1"/>
</dbReference>
<protein>
    <submittedName>
        <fullName evidence="2">HAD family hydrolase</fullName>
    </submittedName>
</protein>
<dbReference type="EMBL" id="JACFYJ010000001">
    <property type="protein sequence ID" value="MEI5995742.1"/>
    <property type="molecule type" value="Genomic_DNA"/>
</dbReference>
<proteinExistence type="predicted"/>
<dbReference type="InterPro" id="IPR027417">
    <property type="entry name" value="P-loop_NTPase"/>
</dbReference>
<dbReference type="Pfam" id="PF08282">
    <property type="entry name" value="Hydrolase_3"/>
    <property type="match status" value="2"/>
</dbReference>